<dbReference type="InterPro" id="IPR017441">
    <property type="entry name" value="Protein_kinase_ATP_BS"/>
</dbReference>
<dbReference type="OrthoDB" id="5979581at2759"/>
<dbReference type="GO" id="GO:0004674">
    <property type="term" value="F:protein serine/threonine kinase activity"/>
    <property type="evidence" value="ECO:0007669"/>
    <property type="project" value="UniProtKB-KW"/>
</dbReference>
<dbReference type="GO" id="GO:0005524">
    <property type="term" value="F:ATP binding"/>
    <property type="evidence" value="ECO:0007669"/>
    <property type="project" value="UniProtKB-UniRule"/>
</dbReference>
<evidence type="ECO:0000256" key="9">
    <source>
        <dbReference type="PROSITE-ProRule" id="PRU10141"/>
    </source>
</evidence>
<evidence type="ECO:0000256" key="3">
    <source>
        <dbReference type="ARBA" id="ARBA00022679"/>
    </source>
</evidence>
<keyword evidence="4 9" id="KW-0547">Nucleotide-binding</keyword>
<accession>A0A0F0I0Q8</accession>
<dbReference type="EMBL" id="JZEE01000677">
    <property type="protein sequence ID" value="KJK61354.1"/>
    <property type="molecule type" value="Genomic_DNA"/>
</dbReference>
<dbReference type="Gene3D" id="3.30.200.20">
    <property type="entry name" value="Phosphorylase Kinase, domain 1"/>
    <property type="match status" value="2"/>
</dbReference>
<dbReference type="GO" id="GO:0000245">
    <property type="term" value="P:spliceosomal complex assembly"/>
    <property type="evidence" value="ECO:0007669"/>
    <property type="project" value="TreeGrafter"/>
</dbReference>
<organism evidence="11 12">
    <name type="scientific">Aspergillus parasiticus (strain ATCC 56775 / NRRL 5862 / SRRC 143 / SU-1)</name>
    <dbReference type="NCBI Taxonomy" id="1403190"/>
    <lineage>
        <taxon>Eukaryota</taxon>
        <taxon>Fungi</taxon>
        <taxon>Dikarya</taxon>
        <taxon>Ascomycota</taxon>
        <taxon>Pezizomycotina</taxon>
        <taxon>Eurotiomycetes</taxon>
        <taxon>Eurotiomycetidae</taxon>
        <taxon>Eurotiales</taxon>
        <taxon>Aspergillaceae</taxon>
        <taxon>Aspergillus</taxon>
        <taxon>Aspergillus subgen. Circumdati</taxon>
    </lineage>
</organism>
<dbReference type="PANTHER" id="PTHR47634:SF9">
    <property type="entry name" value="PROTEIN KINASE DOMAIN-CONTAINING PROTEIN-RELATED"/>
    <property type="match status" value="1"/>
</dbReference>
<gene>
    <name evidence="11" type="ORF">P875_00042415</name>
</gene>
<dbReference type="AlphaFoldDB" id="A0A0F0I0Q8"/>
<keyword evidence="5 11" id="KW-0418">Kinase</keyword>
<comment type="catalytic activity">
    <reaction evidence="7">
        <text>L-threonyl-[protein] + ATP = O-phospho-L-threonyl-[protein] + ADP + H(+)</text>
        <dbReference type="Rhea" id="RHEA:46608"/>
        <dbReference type="Rhea" id="RHEA-COMP:11060"/>
        <dbReference type="Rhea" id="RHEA-COMP:11605"/>
        <dbReference type="ChEBI" id="CHEBI:15378"/>
        <dbReference type="ChEBI" id="CHEBI:30013"/>
        <dbReference type="ChEBI" id="CHEBI:30616"/>
        <dbReference type="ChEBI" id="CHEBI:61977"/>
        <dbReference type="ChEBI" id="CHEBI:456216"/>
        <dbReference type="EC" id="2.7.11.1"/>
    </reaction>
</comment>
<keyword evidence="6 9" id="KW-0067">ATP-binding</keyword>
<dbReference type="PROSITE" id="PS50011">
    <property type="entry name" value="PROTEIN_KINASE_DOM"/>
    <property type="match status" value="1"/>
</dbReference>
<dbReference type="SUPFAM" id="SSF56112">
    <property type="entry name" value="Protein kinase-like (PK-like)"/>
    <property type="match status" value="2"/>
</dbReference>
<proteinExistence type="predicted"/>
<dbReference type="InterPro" id="IPR000719">
    <property type="entry name" value="Prot_kinase_dom"/>
</dbReference>
<evidence type="ECO:0000256" key="1">
    <source>
        <dbReference type="ARBA" id="ARBA00012513"/>
    </source>
</evidence>
<reference evidence="11 12" key="1">
    <citation type="submission" date="2015-02" db="EMBL/GenBank/DDBJ databases">
        <title>Draft genome sequence of Aspergillus parasiticus SU-1.</title>
        <authorList>
            <person name="Yu J."/>
            <person name="Fedorova N."/>
            <person name="Yin Y."/>
            <person name="Losada L."/>
            <person name="Zafar N."/>
            <person name="Taujale R."/>
            <person name="Ehrlich K.C."/>
            <person name="Bhatnagar D."/>
            <person name="Cleveland T.E."/>
            <person name="Bennett J.W."/>
            <person name="Nierman W.C."/>
        </authorList>
    </citation>
    <scope>NUCLEOTIDE SEQUENCE [LARGE SCALE GENOMIC DNA]</scope>
    <source>
        <strain evidence="12">ATCC 56775 / NRRL 5862 / SRRC 143 / SU-1</strain>
    </source>
</reference>
<comment type="catalytic activity">
    <reaction evidence="8">
        <text>L-seryl-[protein] + ATP = O-phospho-L-seryl-[protein] + ADP + H(+)</text>
        <dbReference type="Rhea" id="RHEA:17989"/>
        <dbReference type="Rhea" id="RHEA-COMP:9863"/>
        <dbReference type="Rhea" id="RHEA-COMP:11604"/>
        <dbReference type="ChEBI" id="CHEBI:15378"/>
        <dbReference type="ChEBI" id="CHEBI:29999"/>
        <dbReference type="ChEBI" id="CHEBI:30616"/>
        <dbReference type="ChEBI" id="CHEBI:83421"/>
        <dbReference type="ChEBI" id="CHEBI:456216"/>
        <dbReference type="EC" id="2.7.11.1"/>
    </reaction>
</comment>
<keyword evidence="3" id="KW-0808">Transferase</keyword>
<dbReference type="GO" id="GO:0050684">
    <property type="term" value="P:regulation of mRNA processing"/>
    <property type="evidence" value="ECO:0007669"/>
    <property type="project" value="TreeGrafter"/>
</dbReference>
<evidence type="ECO:0000313" key="12">
    <source>
        <dbReference type="Proteomes" id="UP000033540"/>
    </source>
</evidence>
<dbReference type="SMART" id="SM00220">
    <property type="entry name" value="S_TKc"/>
    <property type="match status" value="1"/>
</dbReference>
<evidence type="ECO:0000313" key="11">
    <source>
        <dbReference type="EMBL" id="KJK61354.1"/>
    </source>
</evidence>
<comment type="caution">
    <text evidence="11">The sequence shown here is derived from an EMBL/GenBank/DDBJ whole genome shotgun (WGS) entry which is preliminary data.</text>
</comment>
<dbReference type="Gene3D" id="1.10.510.10">
    <property type="entry name" value="Transferase(Phosphotransferase) domain 1"/>
    <property type="match status" value="2"/>
</dbReference>
<dbReference type="InterPro" id="IPR011009">
    <property type="entry name" value="Kinase-like_dom_sf"/>
</dbReference>
<sequence length="535" mass="61564">MTTLPVFQPRAFPDSGFHSLDSTVRFEEETLPDYLEERYYPVHIGEIFKSQYQAVTKLGFGSSSTVWLCRDLYNRRYLVLKVHVRTKRQPLEVVISDHLKAMHSTHAGERYVRLILDAFEILGPYGVHPCLLYEPAGIDIRDYMHCLEGDALPENLLRPTLRFVLIALDYLHQANIIHTDVQPNNILLGIDDDSILAEMEEDEISNPCPQKQLPSRTIYATRAMPLTSVEEEELPDYQADRFYPVRLGEIFQNRYQVVAKLGFESKYVTLKVYVHTSLVHSELPCYDHISRLSEHGKHAVLVFEAAQMSLRDMKLAFRPDGFDEDFVRGAITELLRALDFLHRHGEVVHTDVHPDNMLLGVYDNNIMQSLAEREFTSPVSRKAVSPTRTIYPSRLMRPREGPMILSDFGEARIGPGPHGGDIMPLEYRAPETLLYIGWSYPVDIWSVGLTAWDPLEPKRLFTARDEDGDLYDAAHLAQFIAALGPPPPEFLAKNPERADFWDEQRNWLSRTYGQWKPLRLACKRSQVFFDSFEEL</sequence>
<evidence type="ECO:0000256" key="7">
    <source>
        <dbReference type="ARBA" id="ARBA00047899"/>
    </source>
</evidence>
<keyword evidence="2" id="KW-0723">Serine/threonine-protein kinase</keyword>
<dbReference type="Proteomes" id="UP000033540">
    <property type="component" value="Unassembled WGS sequence"/>
</dbReference>
<dbReference type="PANTHER" id="PTHR47634">
    <property type="entry name" value="PROTEIN KINASE DOMAIN-CONTAINING PROTEIN-RELATED"/>
    <property type="match status" value="1"/>
</dbReference>
<protein>
    <recommendedName>
        <fullName evidence="1">non-specific serine/threonine protein kinase</fullName>
        <ecNumber evidence="1">2.7.11.1</ecNumber>
    </recommendedName>
</protein>
<name>A0A0F0I0Q8_ASPPU</name>
<evidence type="ECO:0000256" key="2">
    <source>
        <dbReference type="ARBA" id="ARBA00022527"/>
    </source>
</evidence>
<feature type="domain" description="Protein kinase" evidence="10">
    <location>
        <begin position="52"/>
        <end position="535"/>
    </location>
</feature>
<evidence type="ECO:0000259" key="10">
    <source>
        <dbReference type="PROSITE" id="PS50011"/>
    </source>
</evidence>
<evidence type="ECO:0000256" key="5">
    <source>
        <dbReference type="ARBA" id="ARBA00022777"/>
    </source>
</evidence>
<dbReference type="Pfam" id="PF00069">
    <property type="entry name" value="Pkinase"/>
    <property type="match status" value="2"/>
</dbReference>
<evidence type="ECO:0000256" key="4">
    <source>
        <dbReference type="ARBA" id="ARBA00022741"/>
    </source>
</evidence>
<dbReference type="EC" id="2.7.11.1" evidence="1"/>
<dbReference type="PROSITE" id="PS00107">
    <property type="entry name" value="PROTEIN_KINASE_ATP"/>
    <property type="match status" value="1"/>
</dbReference>
<evidence type="ECO:0000256" key="8">
    <source>
        <dbReference type="ARBA" id="ARBA00048679"/>
    </source>
</evidence>
<dbReference type="InterPro" id="IPR051334">
    <property type="entry name" value="SRPK"/>
</dbReference>
<dbReference type="STRING" id="1403190.A0A0F0I0Q8"/>
<evidence type="ECO:0000256" key="6">
    <source>
        <dbReference type="ARBA" id="ARBA00022840"/>
    </source>
</evidence>
<feature type="binding site" evidence="9">
    <location>
        <position position="81"/>
    </location>
    <ligand>
        <name>ATP</name>
        <dbReference type="ChEBI" id="CHEBI:30616"/>
    </ligand>
</feature>